<dbReference type="EMBL" id="CP096115">
    <property type="protein sequence ID" value="UUX93066.1"/>
    <property type="molecule type" value="Genomic_DNA"/>
</dbReference>
<dbReference type="AlphaFoldDB" id="A0A9E7PQQ0"/>
<dbReference type="GeneID" id="74306589"/>
<evidence type="ECO:0000313" key="2">
    <source>
        <dbReference type="EMBL" id="UUX93066.1"/>
    </source>
</evidence>
<sequence>MNGKFEQNKLLRIIVGLLAAGMLLSGLVMTASAEPTTEVTVYVIDENGSSVSEKTVDYEWMEENLPVYGDGVTHYFHQGPVFSDDREIRWDLNETANFKDRGAVRGTAVRDLCDMAGGMQSGDDLMISASDGYNVVFDYENVYEATERQGEIVLCWYNGEEAAKGERQGTGYPPDYYNGMRLIFFADNSTNEEGLHVFGNTDMRVSFPEERIHLFDNLYPSTGGYNVKWVDSITVFKGGYEGGYEVPSKSLAAEKSMNTSAEVPAEKSGSGFILLSVLISLGVAAFAAMSGKERK</sequence>
<accession>A0A9E7PQQ0</accession>
<gene>
    <name evidence="2" type="ORF">L6E24_02800</name>
</gene>
<proteinExistence type="predicted"/>
<evidence type="ECO:0000256" key="1">
    <source>
        <dbReference type="SAM" id="Phobius"/>
    </source>
</evidence>
<keyword evidence="1" id="KW-0812">Transmembrane</keyword>
<dbReference type="RefSeq" id="WP_257743206.1">
    <property type="nucleotide sequence ID" value="NZ_CP096115.1"/>
</dbReference>
<protein>
    <submittedName>
        <fullName evidence="2">Argininosuccinate synthase</fullName>
    </submittedName>
</protein>
<keyword evidence="1" id="KW-0472">Membrane</keyword>
<feature type="transmembrane region" description="Helical" evidence="1">
    <location>
        <begin position="269"/>
        <end position="289"/>
    </location>
</feature>
<evidence type="ECO:0000313" key="3">
    <source>
        <dbReference type="Proteomes" id="UP001060368"/>
    </source>
</evidence>
<dbReference type="Proteomes" id="UP001060368">
    <property type="component" value="Chromosome"/>
</dbReference>
<organism evidence="2 3">
    <name type="scientific">Methanoplanus endosymbiosus</name>
    <dbReference type="NCBI Taxonomy" id="33865"/>
    <lineage>
        <taxon>Archaea</taxon>
        <taxon>Methanobacteriati</taxon>
        <taxon>Methanobacteriota</taxon>
        <taxon>Stenosarchaea group</taxon>
        <taxon>Methanomicrobia</taxon>
        <taxon>Methanomicrobiales</taxon>
        <taxon>Methanomicrobiaceae</taxon>
        <taxon>Methanoplanus</taxon>
    </lineage>
</organism>
<keyword evidence="1" id="KW-1133">Transmembrane helix</keyword>
<reference evidence="2" key="1">
    <citation type="submission" date="2022-04" db="EMBL/GenBank/DDBJ databases">
        <title>Complete genome of Methanoplanus endosymbiosus DSM 3599.</title>
        <authorList>
            <person name="Chen S.-C."/>
            <person name="You Y.-T."/>
            <person name="Zhou Y.-Z."/>
            <person name="Lai M.-C."/>
        </authorList>
    </citation>
    <scope>NUCLEOTIDE SEQUENCE</scope>
    <source>
        <strain evidence="2">DSM 3599</strain>
    </source>
</reference>
<keyword evidence="3" id="KW-1185">Reference proteome</keyword>
<name>A0A9E7PQQ0_9EURY</name>
<dbReference type="KEGG" id="mend:L6E24_02800"/>